<dbReference type="EMBL" id="ABWL02000007">
    <property type="protein sequence ID" value="EFE08529.1"/>
    <property type="molecule type" value="Genomic_DNA"/>
</dbReference>
<organism evidence="1 2">
    <name type="scientific">Citrobacter youngae ATCC 29220</name>
    <dbReference type="NCBI Taxonomy" id="500640"/>
    <lineage>
        <taxon>Bacteria</taxon>
        <taxon>Pseudomonadati</taxon>
        <taxon>Pseudomonadota</taxon>
        <taxon>Gammaproteobacteria</taxon>
        <taxon>Enterobacterales</taxon>
        <taxon>Enterobacteriaceae</taxon>
        <taxon>Citrobacter</taxon>
        <taxon>Citrobacter freundii complex</taxon>
    </lineage>
</organism>
<gene>
    <name evidence="1" type="ORF">CIT292_07851</name>
</gene>
<accession>D4BBR1</accession>
<evidence type="ECO:0000313" key="1">
    <source>
        <dbReference type="EMBL" id="EFE08529.1"/>
    </source>
</evidence>
<comment type="caution">
    <text evidence="1">The sequence shown here is derived from an EMBL/GenBank/DDBJ whole genome shotgun (WGS) entry which is preliminary data.</text>
</comment>
<proteinExistence type="predicted"/>
<evidence type="ECO:0000313" key="2">
    <source>
        <dbReference type="Proteomes" id="UP000003880"/>
    </source>
</evidence>
<name>D4BBR1_9ENTR</name>
<reference evidence="1 2" key="1">
    <citation type="submission" date="2010-02" db="EMBL/GenBank/DDBJ databases">
        <authorList>
            <person name="Weinstock G."/>
            <person name="Sodergren E."/>
            <person name="Clifton S."/>
            <person name="Fulton L."/>
            <person name="Fulton B."/>
            <person name="Courtney L."/>
            <person name="Fronick C."/>
            <person name="Harrison M."/>
            <person name="Strong C."/>
            <person name="Farmer C."/>
            <person name="Delahaunty K."/>
            <person name="Markovic C."/>
            <person name="Hall O."/>
            <person name="Minx P."/>
            <person name="Tomlinson C."/>
            <person name="Mitreva M."/>
            <person name="Nelson J."/>
            <person name="Hou S."/>
            <person name="Wollam A."/>
            <person name="Pepin K.H."/>
            <person name="Johnson M."/>
            <person name="Bhonagiri V."/>
            <person name="Zhang X."/>
            <person name="Suruliraj S."/>
            <person name="Warren W."/>
            <person name="Chinwalla A."/>
            <person name="Mardis E.R."/>
            <person name="Wilson R.K."/>
        </authorList>
    </citation>
    <scope>NUCLEOTIDE SEQUENCE [LARGE SCALE GENOMIC DNA]</scope>
    <source>
        <strain evidence="1 2">ATCC 29220</strain>
    </source>
</reference>
<dbReference type="AlphaFoldDB" id="D4BBR1"/>
<dbReference type="Proteomes" id="UP000003880">
    <property type="component" value="Unassembled WGS sequence"/>
</dbReference>
<protein>
    <submittedName>
        <fullName evidence="1">Uncharacterized protein</fullName>
    </submittedName>
</protein>
<dbReference type="HOGENOM" id="CLU_3133892_0_0_6"/>
<sequence>MFFSLLLKTRLYRNPHHYTPGKRRETDVMTRGSSQAGYSFLQMPKKLIF</sequence>